<keyword evidence="4 14" id="KW-0963">Cytoplasm</keyword>
<dbReference type="Pfam" id="PF08264">
    <property type="entry name" value="Anticodon_1"/>
    <property type="match status" value="1"/>
</dbReference>
<dbReference type="PRINTS" id="PR00984">
    <property type="entry name" value="TRNASYNTHILE"/>
</dbReference>
<dbReference type="RefSeq" id="WP_055462848.1">
    <property type="nucleotide sequence ID" value="NZ_CYHG01000004.1"/>
</dbReference>
<protein>
    <recommendedName>
        <fullName evidence="14">Isoleucine--tRNA ligase</fullName>
        <ecNumber evidence="14">6.1.1.5</ecNumber>
    </recommendedName>
    <alternativeName>
        <fullName evidence="14">Isoleucyl-tRNA synthetase</fullName>
        <shortName evidence="14">IleRS</shortName>
    </alternativeName>
</protein>
<evidence type="ECO:0000256" key="9">
    <source>
        <dbReference type="ARBA" id="ARBA00022840"/>
    </source>
</evidence>
<keyword evidence="9 14" id="KW-0067">ATP-binding</keyword>
<comment type="similarity">
    <text evidence="2 14">Belongs to the class-I aminoacyl-tRNA synthetase family. IleS type 1 subfamily.</text>
</comment>
<evidence type="ECO:0000256" key="2">
    <source>
        <dbReference type="ARBA" id="ARBA00006887"/>
    </source>
</evidence>
<evidence type="ECO:0000259" key="16">
    <source>
        <dbReference type="Pfam" id="PF06827"/>
    </source>
</evidence>
<dbReference type="InterPro" id="IPR023585">
    <property type="entry name" value="Ile-tRNA-ligase_type1"/>
</dbReference>
<comment type="catalytic activity">
    <reaction evidence="13 14">
        <text>tRNA(Ile) + L-isoleucine + ATP = L-isoleucyl-tRNA(Ile) + AMP + diphosphate</text>
        <dbReference type="Rhea" id="RHEA:11060"/>
        <dbReference type="Rhea" id="RHEA-COMP:9666"/>
        <dbReference type="Rhea" id="RHEA-COMP:9695"/>
        <dbReference type="ChEBI" id="CHEBI:30616"/>
        <dbReference type="ChEBI" id="CHEBI:33019"/>
        <dbReference type="ChEBI" id="CHEBI:58045"/>
        <dbReference type="ChEBI" id="CHEBI:78442"/>
        <dbReference type="ChEBI" id="CHEBI:78528"/>
        <dbReference type="ChEBI" id="CHEBI:456215"/>
        <dbReference type="EC" id="6.1.1.5"/>
    </reaction>
</comment>
<comment type="subcellular location">
    <subcellularLocation>
        <location evidence="1 14">Cytoplasm</location>
    </subcellularLocation>
</comment>
<evidence type="ECO:0000256" key="11">
    <source>
        <dbReference type="ARBA" id="ARBA00023146"/>
    </source>
</evidence>
<evidence type="ECO:0000256" key="10">
    <source>
        <dbReference type="ARBA" id="ARBA00022917"/>
    </source>
</evidence>
<evidence type="ECO:0000259" key="17">
    <source>
        <dbReference type="Pfam" id="PF08264"/>
    </source>
</evidence>
<comment type="cofactor">
    <cofactor evidence="14">
        <name>Zn(2+)</name>
        <dbReference type="ChEBI" id="CHEBI:29105"/>
    </cofactor>
    <text evidence="14">Binds 1 zinc ion per subunit.</text>
</comment>
<sequence length="940" mass="104999">MSDYKSTLNLPETAFPMRGDLAKREPAMLKRWQDMDLYNKVRAVSKGRKSFILHDGPPYANGSIHIGHAVNKILKDIIVKSKTVSGYDAPYIPGWDCHGLPIEHKVEQMIGKAGDKVSFKDFRAKCREYAYSQVEEQKKDFIRLGVMGDWENPYLTMNFVTEANIVRSLGKIAENGHLVKGFKPVYWSVVGGSALAEAEVEYQDKTSLSLDVRYAPQDEAAFLGKFSDVEGEGKVSVVIWTTTPWTLPASQAVSIHPEFNYALVEVDMGAGKERLVLAEDMVEGIMTRYGQENYRIVGRAVGADLGGLVLNHPFMERDIPVLLGEHVTADAGTGCVHTAPDHGVDDFNVGRANGIGTINLVQDNGVYSEAAGEFAGMHVYKVDDAVLEALGRNNALVFQSKIFHSYPHCWRTKTPLIFRATPQWFISMDEKGLLDAAKEAVKGVKWTPAWGQNRMEGMLNNSPDWCVSRQRTWGVPIALFINKETQELHPETPRLIEEVAQRIEKVGMDAWFDLDPAELLGDDADKYSKVTDTLDVWFDSGVTHYSVIDQRDELSFPADLYLEGSDQHRGWFQSSLKTSIAIRGVPPYKGVLTHGFTVDGDGRKMSKSLGNVVSPQKVMETLGADIIRLWVAATDYTGEMTVSDEILKRVADGYRRIRNTARFMLANLSGFNPATDLVAPENMIALDRWIVDRAAQLQKEIDEAYNEYQFHSVVQKIQNFCSLDLGGFYLDVIKDRQYTTQEDSLARRSAQTALYHIAEAFTRWISPILSFTADEIWESLPGERSESVFLDTWYEGLFELSGDEALGRDFWKQVLDAKMATNKVLEAVRKDGKIKATLSAEITLYADTALGETLAKLGDELRFVLISSEAKVAALADAPADAVATELDGLKVAVAVSEYEKCTRCWHHREEVGKREAHPELCDRCISNLPEGEGEVRHFA</sequence>
<dbReference type="InterPro" id="IPR013155">
    <property type="entry name" value="M/V/L/I-tRNA-synth_anticd-bd"/>
</dbReference>
<feature type="domain" description="Zinc finger FPG/IleRS-type" evidence="16">
    <location>
        <begin position="900"/>
        <end position="928"/>
    </location>
</feature>
<dbReference type="SUPFAM" id="SSF47323">
    <property type="entry name" value="Anticodon-binding domain of a subclass of class I aminoacyl-tRNA synthetases"/>
    <property type="match status" value="1"/>
</dbReference>
<dbReference type="Proteomes" id="UP000182769">
    <property type="component" value="Unassembled WGS sequence"/>
</dbReference>
<dbReference type="PANTHER" id="PTHR42765">
    <property type="entry name" value="SOLEUCYL-TRNA SYNTHETASE"/>
    <property type="match status" value="1"/>
</dbReference>
<accession>A0A0K6ILC1</accession>
<evidence type="ECO:0000256" key="3">
    <source>
        <dbReference type="ARBA" id="ARBA00011245"/>
    </source>
</evidence>
<dbReference type="EMBL" id="CYHG01000004">
    <property type="protein sequence ID" value="CUB03908.1"/>
    <property type="molecule type" value="Genomic_DNA"/>
</dbReference>
<comment type="subunit">
    <text evidence="3 14">Monomer.</text>
</comment>
<keyword evidence="11 14" id="KW-0030">Aminoacyl-tRNA synthetase</keyword>
<organism evidence="18 19">
    <name type="scientific">Marinomonas fungiae</name>
    <dbReference type="NCBI Taxonomy" id="1137284"/>
    <lineage>
        <taxon>Bacteria</taxon>
        <taxon>Pseudomonadati</taxon>
        <taxon>Pseudomonadota</taxon>
        <taxon>Gammaproteobacteria</taxon>
        <taxon>Oceanospirillales</taxon>
        <taxon>Oceanospirillaceae</taxon>
        <taxon>Marinomonas</taxon>
    </lineage>
</organism>
<evidence type="ECO:0000256" key="6">
    <source>
        <dbReference type="ARBA" id="ARBA00022723"/>
    </source>
</evidence>
<dbReference type="EC" id="6.1.1.5" evidence="14"/>
<dbReference type="Pfam" id="PF06827">
    <property type="entry name" value="zf-FPG_IleRS"/>
    <property type="match status" value="1"/>
</dbReference>
<feature type="binding site" evidence="14">
    <location>
        <position position="905"/>
    </location>
    <ligand>
        <name>Zn(2+)</name>
        <dbReference type="ChEBI" id="CHEBI:29105"/>
    </ligand>
</feature>
<dbReference type="GO" id="GO:0005524">
    <property type="term" value="F:ATP binding"/>
    <property type="evidence" value="ECO:0007669"/>
    <property type="project" value="UniProtKB-UniRule"/>
</dbReference>
<keyword evidence="7 14" id="KW-0547">Nucleotide-binding</keyword>
<dbReference type="InterPro" id="IPR002301">
    <property type="entry name" value="Ile-tRNA-ligase"/>
</dbReference>
<feature type="binding site" evidence="14">
    <location>
        <position position="902"/>
    </location>
    <ligand>
        <name>Zn(2+)</name>
        <dbReference type="ChEBI" id="CHEBI:29105"/>
    </ligand>
</feature>
<dbReference type="Gene3D" id="3.90.740.10">
    <property type="entry name" value="Valyl/Leucyl/Isoleucyl-tRNA synthetase, editing domain"/>
    <property type="match status" value="1"/>
</dbReference>
<evidence type="ECO:0000256" key="8">
    <source>
        <dbReference type="ARBA" id="ARBA00022833"/>
    </source>
</evidence>
<evidence type="ECO:0000256" key="1">
    <source>
        <dbReference type="ARBA" id="ARBA00004496"/>
    </source>
</evidence>
<feature type="binding site" evidence="14">
    <location>
        <position position="925"/>
    </location>
    <ligand>
        <name>Zn(2+)</name>
        <dbReference type="ChEBI" id="CHEBI:29105"/>
    </ligand>
</feature>
<feature type="binding site" evidence="14">
    <location>
        <position position="922"/>
    </location>
    <ligand>
        <name>Zn(2+)</name>
        <dbReference type="ChEBI" id="CHEBI:29105"/>
    </ligand>
</feature>
<evidence type="ECO:0000256" key="12">
    <source>
        <dbReference type="ARBA" id="ARBA00025217"/>
    </source>
</evidence>
<evidence type="ECO:0000256" key="7">
    <source>
        <dbReference type="ARBA" id="ARBA00022741"/>
    </source>
</evidence>
<feature type="binding site" evidence="14">
    <location>
        <position position="563"/>
    </location>
    <ligand>
        <name>L-isoleucyl-5'-AMP</name>
        <dbReference type="ChEBI" id="CHEBI:178002"/>
    </ligand>
</feature>
<dbReference type="InterPro" id="IPR033708">
    <property type="entry name" value="Anticodon_Ile_BEm"/>
</dbReference>
<evidence type="ECO:0000256" key="4">
    <source>
        <dbReference type="ARBA" id="ARBA00022490"/>
    </source>
</evidence>
<dbReference type="Gene3D" id="3.40.50.620">
    <property type="entry name" value="HUPs"/>
    <property type="match status" value="2"/>
</dbReference>
<evidence type="ECO:0000313" key="19">
    <source>
        <dbReference type="Proteomes" id="UP000182769"/>
    </source>
</evidence>
<dbReference type="GO" id="GO:0008270">
    <property type="term" value="F:zinc ion binding"/>
    <property type="evidence" value="ECO:0007669"/>
    <property type="project" value="UniProtKB-UniRule"/>
</dbReference>
<dbReference type="SUPFAM" id="SSF52374">
    <property type="entry name" value="Nucleotidylyl transferase"/>
    <property type="match status" value="1"/>
</dbReference>
<evidence type="ECO:0000256" key="5">
    <source>
        <dbReference type="ARBA" id="ARBA00022598"/>
    </source>
</evidence>
<gene>
    <name evidence="14" type="primary">ileS</name>
    <name evidence="18" type="ORF">Ga0061065_104344</name>
</gene>
<dbReference type="FunFam" id="3.40.50.620:FF:000048">
    <property type="entry name" value="Isoleucine--tRNA ligase"/>
    <property type="match status" value="1"/>
</dbReference>
<evidence type="ECO:0000256" key="13">
    <source>
        <dbReference type="ARBA" id="ARBA00048359"/>
    </source>
</evidence>
<dbReference type="SUPFAM" id="SSF50677">
    <property type="entry name" value="ValRS/IleRS/LeuRS editing domain"/>
    <property type="match status" value="1"/>
</dbReference>
<dbReference type="InterPro" id="IPR009080">
    <property type="entry name" value="tRNAsynth_Ia_anticodon-bd"/>
</dbReference>
<reference evidence="19" key="1">
    <citation type="submission" date="2015-08" db="EMBL/GenBank/DDBJ databases">
        <authorList>
            <person name="Varghese N."/>
        </authorList>
    </citation>
    <scope>NUCLEOTIDE SEQUENCE [LARGE SCALE GENOMIC DNA]</scope>
    <source>
        <strain evidence="19">JCM 18476</strain>
    </source>
</reference>
<keyword evidence="6 14" id="KW-0479">Metal-binding</keyword>
<feature type="binding site" evidence="14">
    <location>
        <position position="607"/>
    </location>
    <ligand>
        <name>ATP</name>
        <dbReference type="ChEBI" id="CHEBI:30616"/>
    </ligand>
</feature>
<dbReference type="GO" id="GO:0004822">
    <property type="term" value="F:isoleucine-tRNA ligase activity"/>
    <property type="evidence" value="ECO:0007669"/>
    <property type="project" value="UniProtKB-UniRule"/>
</dbReference>
<dbReference type="AlphaFoldDB" id="A0A0K6ILC1"/>
<comment type="function">
    <text evidence="12 14">Catalyzes the attachment of isoleucine to tRNA(Ile). As IleRS can inadvertently accommodate and process structurally similar amino acids such as valine, to avoid such errors it has two additional distinct tRNA(Ile)-dependent editing activities. One activity is designated as 'pretransfer' editing and involves the hydrolysis of activated Val-AMP. The other activity is designated 'posttransfer' editing and involves deacylation of mischarged Val-tRNA(Ile).</text>
</comment>
<dbReference type="InterPro" id="IPR001412">
    <property type="entry name" value="aa-tRNA-synth_I_CS"/>
</dbReference>
<feature type="short sequence motif" description="'KMSKS' region" evidence="14">
    <location>
        <begin position="604"/>
        <end position="608"/>
    </location>
</feature>
<dbReference type="PROSITE" id="PS00178">
    <property type="entry name" value="AA_TRNA_LIGASE_I"/>
    <property type="match status" value="1"/>
</dbReference>
<proteinExistence type="inferred from homology"/>
<dbReference type="CDD" id="cd07960">
    <property type="entry name" value="Anticodon_Ia_Ile_BEm"/>
    <property type="match status" value="1"/>
</dbReference>
<dbReference type="InterPro" id="IPR050081">
    <property type="entry name" value="Ile-tRNA_ligase"/>
</dbReference>
<evidence type="ECO:0000256" key="14">
    <source>
        <dbReference type="HAMAP-Rule" id="MF_02002"/>
    </source>
</evidence>
<dbReference type="FunFam" id="1.10.730.20:FF:000001">
    <property type="entry name" value="Isoleucine--tRNA ligase"/>
    <property type="match status" value="1"/>
</dbReference>
<keyword evidence="8 14" id="KW-0862">Zinc</keyword>
<dbReference type="Pfam" id="PF00133">
    <property type="entry name" value="tRNA-synt_1"/>
    <property type="match status" value="1"/>
</dbReference>
<dbReference type="GO" id="GO:0000049">
    <property type="term" value="F:tRNA binding"/>
    <property type="evidence" value="ECO:0007669"/>
    <property type="project" value="InterPro"/>
</dbReference>
<feature type="domain" description="Methionyl/Valyl/Leucyl/Isoleucyl-tRNA synthetase anticodon-binding" evidence="17">
    <location>
        <begin position="687"/>
        <end position="843"/>
    </location>
</feature>
<evidence type="ECO:0000259" key="15">
    <source>
        <dbReference type="Pfam" id="PF00133"/>
    </source>
</evidence>
<dbReference type="InterPro" id="IPR014729">
    <property type="entry name" value="Rossmann-like_a/b/a_fold"/>
</dbReference>
<feature type="domain" description="Aminoacyl-tRNA synthetase class Ia" evidence="15">
    <location>
        <begin position="28"/>
        <end position="642"/>
    </location>
</feature>
<dbReference type="STRING" id="1137284.GCA_001418205_01764"/>
<dbReference type="InterPro" id="IPR010663">
    <property type="entry name" value="Znf_FPG/IleRS"/>
</dbReference>
<keyword evidence="10 14" id="KW-0648">Protein biosynthesis</keyword>
<dbReference type="OrthoDB" id="9810365at2"/>
<dbReference type="GO" id="GO:0005829">
    <property type="term" value="C:cytosol"/>
    <property type="evidence" value="ECO:0007669"/>
    <property type="project" value="TreeGrafter"/>
</dbReference>
<dbReference type="NCBIfam" id="TIGR00392">
    <property type="entry name" value="ileS"/>
    <property type="match status" value="1"/>
</dbReference>
<dbReference type="PANTHER" id="PTHR42765:SF1">
    <property type="entry name" value="ISOLEUCINE--TRNA LIGASE, MITOCHONDRIAL"/>
    <property type="match status" value="1"/>
</dbReference>
<dbReference type="Gene3D" id="1.10.730.20">
    <property type="match status" value="1"/>
</dbReference>
<dbReference type="InterPro" id="IPR009008">
    <property type="entry name" value="Val/Leu/Ile-tRNA-synth_edit"/>
</dbReference>
<dbReference type="HAMAP" id="MF_02002">
    <property type="entry name" value="Ile_tRNA_synth_type1"/>
    <property type="match status" value="1"/>
</dbReference>
<dbReference type="GO" id="GO:0002161">
    <property type="term" value="F:aminoacyl-tRNA deacylase activity"/>
    <property type="evidence" value="ECO:0007669"/>
    <property type="project" value="InterPro"/>
</dbReference>
<name>A0A0K6ILC1_9GAMM</name>
<dbReference type="FunFam" id="3.40.50.620:FF:000042">
    <property type="entry name" value="Isoleucine--tRNA ligase"/>
    <property type="match status" value="1"/>
</dbReference>
<dbReference type="GO" id="GO:0006428">
    <property type="term" value="P:isoleucyl-tRNA aminoacylation"/>
    <property type="evidence" value="ECO:0007669"/>
    <property type="project" value="UniProtKB-UniRule"/>
</dbReference>
<evidence type="ECO:0000313" key="18">
    <source>
        <dbReference type="EMBL" id="CUB03908.1"/>
    </source>
</evidence>
<keyword evidence="19" id="KW-1185">Reference proteome</keyword>
<comment type="domain">
    <text evidence="14">IleRS has two distinct active sites: one for aminoacylation and one for editing. The misactivated valine is translocated from the active site to the editing site, which sterically excludes the correctly activated isoleucine. The single editing site contains two valyl binding pockets, one specific for each substrate (Val-AMP or Val-tRNA(Ile)).</text>
</comment>
<feature type="short sequence motif" description="'HIGH' region" evidence="14">
    <location>
        <begin position="58"/>
        <end position="68"/>
    </location>
</feature>
<dbReference type="InterPro" id="IPR002300">
    <property type="entry name" value="aa-tRNA-synth_Ia"/>
</dbReference>
<keyword evidence="5 14" id="KW-0436">Ligase</keyword>